<evidence type="ECO:0000259" key="8">
    <source>
        <dbReference type="Pfam" id="PF24057"/>
    </source>
</evidence>
<dbReference type="Gene3D" id="3.40.50.1820">
    <property type="entry name" value="alpha/beta hydrolase"/>
    <property type="match status" value="1"/>
</dbReference>
<feature type="transmembrane region" description="Helical" evidence="3">
    <location>
        <begin position="12"/>
        <end position="31"/>
    </location>
</feature>
<dbReference type="GO" id="GO:0006952">
    <property type="term" value="P:defense response"/>
    <property type="evidence" value="ECO:0007669"/>
    <property type="project" value="UniProtKB-KW"/>
</dbReference>
<feature type="domain" description="DUF7358" evidence="8">
    <location>
        <begin position="5"/>
        <end position="97"/>
    </location>
</feature>
<sequence length="1417" mass="159531">MASCLKSVRWVVFFLGVSNVGVLFLGGFLVVSVFSGCGDAKKLPFMAVAAVAAVRVMAMVGAGVAQKATATTIVAELQQQPLEGSIVDEVVRHERRIFLMLESQMMVVFGSVLEEDEVYSVARLLGDLVAYRASGTGHLELLAGLALLQRHSQCPDSHSELMEAPEAQLQEAAAFHQFAEAAYTGPLLDFGRNPVLFPCAWLHRQGFLTPWTRNRRPVLEGDNWWRGHAAAFLKYTNVPPEALRCGRVSQRDTNIFGTSSFDIGRSSDQLSHHVKQTVLSSFPHYGHSGIIQAARELFMQIDGKPEGYNQYMHTNETKGFLSSLLGTGCECYGYNIRIVGHSLGGAVGTLLGIRLYQRYPNLHVYSYGTLPCVDPVVAEACSDFVTSIIYNDEFSARLSISSVLRLRAAAIKALSDESSTDSALISKLARRILQVNRHQVSSVADHTNPTPPFQPGVGSIEDGGHMYRRRHFNYTVKGGAFLCAHAVSCMLNMPAHRSCSHLVDEGHEIQIKDLSDESRSSSAFTVGGCLQTGHIPLFREGTSLIDDLNPEITRVGFDEYTPQSGTMSSFSESEALKHSHDAVNPSIRSYFESSSNVTDLVHQVIDDDALSSNKVFVEDPPEMYLPLPGLIIHIVPEQRSILPIWKSWIAHDRKGEYRAFLANRESFKDIIVSPYMFLDHLPWRVHHAMLRVLETQRAQVEMEAVSPVIEVVKCVCNPAVRYVGYAKNLKKNFEKLDKMARDLYDRRADIQVLVRNTAGAGKIPSSRCETWLKDVEDIEKQMVEMKEKYEQEKKCFKGFCPNVYSRMMFGKHVEVKFEEVSKLVNTFTSDEGVLVDAPVRLVEMVPAPRVEVDSSTARTVQKILEHLRDGRKQRIGVWGMGGVGKTTVMKMVNNLPEISQMFAVVIWVTVSGDSSIRKFGVDNSRRECVKMHDVIRDLALRITSHGGGEGRIYLARAESVDCPVLTTLFLQRNNQLKAIPESFLEGMPALRVLDLSGTSIKQLPPSLCRLKNLRGLYLRKCSLLFTLPPEIGSLKSLEVLVVTGIRYLPIEIGELGRLQHLRVSFSRKRDDDTEHEVQKMIPDEVISRLTHLEDLRIAIDMEDERWNEIVEAVTEEIGALKELCRLDFCFASVENLEHFINISQSWNSGLLKSFRFAVSRPIRRDQSTMVNRYYWTYGLPSQLDRWLMFKNCNTILDVPVQVFRRADSFIFWNCTAFEKLEQLGEENLSGLKFFLISNCDFGQTLIGGGCKLPNLEQLRIEESSNMLNIWECNSSLTPPLLGNLRVLIVEHCSKLKYVFPKGVLPYVPNLETVYVLECEDVKQIIVGEVTNNTLQKLNFIMLDGLGKLDRICEGFISWPLLDYVHIRECGKLRRLPFGTDSAPSLKTIGCRKEWWDSLEWEDNATRYRFQSLAQFSS</sequence>
<evidence type="ECO:0000259" key="7">
    <source>
        <dbReference type="Pfam" id="PF23598"/>
    </source>
</evidence>
<organism evidence="9 10">
    <name type="scientific">Acorus gramineus</name>
    <name type="common">Dwarf sweet flag</name>
    <dbReference type="NCBI Taxonomy" id="55184"/>
    <lineage>
        <taxon>Eukaryota</taxon>
        <taxon>Viridiplantae</taxon>
        <taxon>Streptophyta</taxon>
        <taxon>Embryophyta</taxon>
        <taxon>Tracheophyta</taxon>
        <taxon>Spermatophyta</taxon>
        <taxon>Magnoliopsida</taxon>
        <taxon>Liliopsida</taxon>
        <taxon>Acoraceae</taxon>
        <taxon>Acorus</taxon>
    </lineage>
</organism>
<dbReference type="Pfam" id="PF01764">
    <property type="entry name" value="Lipase_3"/>
    <property type="match status" value="1"/>
</dbReference>
<dbReference type="GO" id="GO:0043531">
    <property type="term" value="F:ADP binding"/>
    <property type="evidence" value="ECO:0007669"/>
    <property type="project" value="InterPro"/>
</dbReference>
<protein>
    <submittedName>
        <fullName evidence="9">Disease resistance protein</fullName>
    </submittedName>
</protein>
<keyword evidence="3" id="KW-0812">Transmembrane</keyword>
<evidence type="ECO:0000313" key="10">
    <source>
        <dbReference type="Proteomes" id="UP001179952"/>
    </source>
</evidence>
<dbReference type="SUPFAM" id="SSF52058">
    <property type="entry name" value="L domain-like"/>
    <property type="match status" value="1"/>
</dbReference>
<dbReference type="InterPro" id="IPR029058">
    <property type="entry name" value="AB_hydrolase_fold"/>
</dbReference>
<dbReference type="SUPFAM" id="SSF53474">
    <property type="entry name" value="alpha/beta-Hydrolases"/>
    <property type="match status" value="1"/>
</dbReference>
<feature type="domain" description="Fungal lipase-type" evidence="5">
    <location>
        <begin position="332"/>
        <end position="392"/>
    </location>
</feature>
<dbReference type="InterPro" id="IPR002921">
    <property type="entry name" value="Fungal_lipase-type"/>
</dbReference>
<dbReference type="Pfam" id="PF24057">
    <property type="entry name" value="DUF7358"/>
    <property type="match status" value="1"/>
</dbReference>
<dbReference type="InterPro" id="IPR057135">
    <property type="entry name" value="At4g27190-like_LRR"/>
</dbReference>
<dbReference type="PANTHER" id="PTHR47030">
    <property type="entry name" value="LIPASE CLASS 3 FAMILY PROTEIN"/>
    <property type="match status" value="1"/>
</dbReference>
<evidence type="ECO:0000256" key="1">
    <source>
        <dbReference type="ARBA" id="ARBA00022737"/>
    </source>
</evidence>
<evidence type="ECO:0000259" key="6">
    <source>
        <dbReference type="Pfam" id="PF23247"/>
    </source>
</evidence>
<dbReference type="CDD" id="cd00519">
    <property type="entry name" value="Lipase_3"/>
    <property type="match status" value="1"/>
</dbReference>
<dbReference type="Gene3D" id="3.40.50.300">
    <property type="entry name" value="P-loop containing nucleotide triphosphate hydrolases"/>
    <property type="match status" value="1"/>
</dbReference>
<dbReference type="EMBL" id="JAUJYN010000005">
    <property type="protein sequence ID" value="KAK1271217.1"/>
    <property type="molecule type" value="Genomic_DNA"/>
</dbReference>
<keyword evidence="10" id="KW-1185">Reference proteome</keyword>
<keyword evidence="2" id="KW-0175">Coiled coil</keyword>
<evidence type="ECO:0000256" key="2">
    <source>
        <dbReference type="SAM" id="Coils"/>
    </source>
</evidence>
<accession>A0AAV9B4C0</accession>
<dbReference type="Proteomes" id="UP001179952">
    <property type="component" value="Unassembled WGS sequence"/>
</dbReference>
<evidence type="ECO:0000259" key="5">
    <source>
        <dbReference type="Pfam" id="PF01764"/>
    </source>
</evidence>
<dbReference type="Pfam" id="PF00931">
    <property type="entry name" value="NB-ARC"/>
    <property type="match status" value="1"/>
</dbReference>
<dbReference type="GO" id="GO:0006629">
    <property type="term" value="P:lipid metabolic process"/>
    <property type="evidence" value="ECO:0007669"/>
    <property type="project" value="InterPro"/>
</dbReference>
<dbReference type="InterPro" id="IPR002182">
    <property type="entry name" value="NB-ARC"/>
</dbReference>
<feature type="coiled-coil region" evidence="2">
    <location>
        <begin position="726"/>
        <end position="795"/>
    </location>
</feature>
<dbReference type="InterPro" id="IPR027417">
    <property type="entry name" value="P-loop_NTPase"/>
</dbReference>
<dbReference type="InterPro" id="IPR055782">
    <property type="entry name" value="DUF7358"/>
</dbReference>
<dbReference type="Gene3D" id="3.80.10.10">
    <property type="entry name" value="Ribonuclease Inhibitor"/>
    <property type="match status" value="1"/>
</dbReference>
<dbReference type="PRINTS" id="PR00364">
    <property type="entry name" value="DISEASERSIST"/>
</dbReference>
<dbReference type="InterPro" id="IPR055414">
    <property type="entry name" value="LRR_R13L4/SHOC2-like"/>
</dbReference>
<evidence type="ECO:0000259" key="4">
    <source>
        <dbReference type="Pfam" id="PF00931"/>
    </source>
</evidence>
<keyword evidence="1" id="KW-0677">Repeat</keyword>
<reference evidence="9" key="1">
    <citation type="journal article" date="2023" name="Nat. Commun.">
        <title>Diploid and tetraploid genomes of Acorus and the evolution of monocots.</title>
        <authorList>
            <person name="Ma L."/>
            <person name="Liu K.W."/>
            <person name="Li Z."/>
            <person name="Hsiao Y.Y."/>
            <person name="Qi Y."/>
            <person name="Fu T."/>
            <person name="Tang G.D."/>
            <person name="Zhang D."/>
            <person name="Sun W.H."/>
            <person name="Liu D.K."/>
            <person name="Li Y."/>
            <person name="Chen G.Z."/>
            <person name="Liu X.D."/>
            <person name="Liao X.Y."/>
            <person name="Jiang Y.T."/>
            <person name="Yu X."/>
            <person name="Hao Y."/>
            <person name="Huang J."/>
            <person name="Zhao X.W."/>
            <person name="Ke S."/>
            <person name="Chen Y.Y."/>
            <person name="Wu W.L."/>
            <person name="Hsu J.L."/>
            <person name="Lin Y.F."/>
            <person name="Huang M.D."/>
            <person name="Li C.Y."/>
            <person name="Huang L."/>
            <person name="Wang Z.W."/>
            <person name="Zhao X."/>
            <person name="Zhong W.Y."/>
            <person name="Peng D.H."/>
            <person name="Ahmad S."/>
            <person name="Lan S."/>
            <person name="Zhang J.S."/>
            <person name="Tsai W.C."/>
            <person name="Van de Peer Y."/>
            <person name="Liu Z.J."/>
        </authorList>
    </citation>
    <scope>NUCLEOTIDE SEQUENCE</scope>
    <source>
        <strain evidence="9">SCP</strain>
    </source>
</reference>
<keyword evidence="3" id="KW-0472">Membrane</keyword>
<feature type="domain" description="NB-ARC" evidence="4">
    <location>
        <begin position="858"/>
        <end position="918"/>
    </location>
</feature>
<name>A0AAV9B4C0_ACOGR</name>
<dbReference type="Pfam" id="PF23598">
    <property type="entry name" value="LRR_14"/>
    <property type="match status" value="1"/>
</dbReference>
<dbReference type="Pfam" id="PF23247">
    <property type="entry name" value="LRR_RPS2"/>
    <property type="match status" value="1"/>
</dbReference>
<proteinExistence type="predicted"/>
<gene>
    <name evidence="9" type="ORF">QJS04_geneDACA014135</name>
</gene>
<feature type="domain" description="Disease resistance R13L4/SHOC-2-like LRR" evidence="7">
    <location>
        <begin position="964"/>
        <end position="1135"/>
    </location>
</feature>
<reference evidence="9" key="2">
    <citation type="submission" date="2023-06" db="EMBL/GenBank/DDBJ databases">
        <authorList>
            <person name="Ma L."/>
            <person name="Liu K.-W."/>
            <person name="Li Z."/>
            <person name="Hsiao Y.-Y."/>
            <person name="Qi Y."/>
            <person name="Fu T."/>
            <person name="Tang G."/>
            <person name="Zhang D."/>
            <person name="Sun W.-H."/>
            <person name="Liu D.-K."/>
            <person name="Li Y."/>
            <person name="Chen G.-Z."/>
            <person name="Liu X.-D."/>
            <person name="Liao X.-Y."/>
            <person name="Jiang Y.-T."/>
            <person name="Yu X."/>
            <person name="Hao Y."/>
            <person name="Huang J."/>
            <person name="Zhao X.-W."/>
            <person name="Ke S."/>
            <person name="Chen Y.-Y."/>
            <person name="Wu W.-L."/>
            <person name="Hsu J.-L."/>
            <person name="Lin Y.-F."/>
            <person name="Huang M.-D."/>
            <person name="Li C.-Y."/>
            <person name="Huang L."/>
            <person name="Wang Z.-W."/>
            <person name="Zhao X."/>
            <person name="Zhong W.-Y."/>
            <person name="Peng D.-H."/>
            <person name="Ahmad S."/>
            <person name="Lan S."/>
            <person name="Zhang J.-S."/>
            <person name="Tsai W.-C."/>
            <person name="Van De Peer Y."/>
            <person name="Liu Z.-J."/>
        </authorList>
    </citation>
    <scope>NUCLEOTIDE SEQUENCE</scope>
    <source>
        <strain evidence="9">SCP</strain>
        <tissue evidence="9">Leaves</tissue>
    </source>
</reference>
<dbReference type="InterPro" id="IPR032675">
    <property type="entry name" value="LRR_dom_sf"/>
</dbReference>
<evidence type="ECO:0000256" key="3">
    <source>
        <dbReference type="SAM" id="Phobius"/>
    </source>
</evidence>
<feature type="domain" description="Disease resistance protein At4g27190-like leucine-rich repeats" evidence="6">
    <location>
        <begin position="1255"/>
        <end position="1375"/>
    </location>
</feature>
<dbReference type="SUPFAM" id="SSF52540">
    <property type="entry name" value="P-loop containing nucleoside triphosphate hydrolases"/>
    <property type="match status" value="1"/>
</dbReference>
<evidence type="ECO:0000313" key="9">
    <source>
        <dbReference type="EMBL" id="KAK1271217.1"/>
    </source>
</evidence>
<comment type="caution">
    <text evidence="9">The sequence shown here is derived from an EMBL/GenBank/DDBJ whole genome shotgun (WGS) entry which is preliminary data.</text>
</comment>
<dbReference type="PANTHER" id="PTHR47030:SF2">
    <property type="entry name" value="LIPASE CLASS 3 FAMILY PROTEIN"/>
    <property type="match status" value="1"/>
</dbReference>
<keyword evidence="3" id="KW-1133">Transmembrane helix</keyword>